<dbReference type="EMBL" id="KZ305062">
    <property type="protein sequence ID" value="PIA32182.1"/>
    <property type="molecule type" value="Genomic_DNA"/>
</dbReference>
<protein>
    <recommendedName>
        <fullName evidence="4">Yippee domain-containing protein</fullName>
    </recommendedName>
</protein>
<evidence type="ECO:0000313" key="6">
    <source>
        <dbReference type="Proteomes" id="UP000230069"/>
    </source>
</evidence>
<reference evidence="5 6" key="1">
    <citation type="submission" date="2017-09" db="EMBL/GenBank/DDBJ databases">
        <title>WGS assembly of Aquilegia coerulea Goldsmith.</title>
        <authorList>
            <person name="Hodges S."/>
            <person name="Kramer E."/>
            <person name="Nordborg M."/>
            <person name="Tomkins J."/>
            <person name="Borevitz J."/>
            <person name="Derieg N."/>
            <person name="Yan J."/>
            <person name="Mihaltcheva S."/>
            <person name="Hayes R.D."/>
            <person name="Rokhsar D."/>
        </authorList>
    </citation>
    <scope>NUCLEOTIDE SEQUENCE [LARGE SCALE GENOMIC DNA]</scope>
    <source>
        <strain evidence="6">cv. Goldsmith</strain>
    </source>
</reference>
<evidence type="ECO:0000256" key="2">
    <source>
        <dbReference type="ARBA" id="ARBA00022723"/>
    </source>
</evidence>
<dbReference type="OrthoDB" id="6407410at2759"/>
<evidence type="ECO:0000256" key="1">
    <source>
        <dbReference type="ARBA" id="ARBA00005613"/>
    </source>
</evidence>
<dbReference type="InterPro" id="IPR034751">
    <property type="entry name" value="Yippee"/>
</dbReference>
<dbReference type="Proteomes" id="UP000230069">
    <property type="component" value="Unassembled WGS sequence"/>
</dbReference>
<dbReference type="AlphaFoldDB" id="A0A2G5CLI4"/>
<keyword evidence="6" id="KW-1185">Reference proteome</keyword>
<dbReference type="InterPro" id="IPR039058">
    <property type="entry name" value="Yippee_fam"/>
</dbReference>
<dbReference type="InParanoid" id="A0A2G5CLI4"/>
<gene>
    <name evidence="5" type="ORF">AQUCO_04500050v1</name>
</gene>
<keyword evidence="3" id="KW-0862">Zinc</keyword>
<comment type="similarity">
    <text evidence="1">Belongs to the yippee family.</text>
</comment>
<dbReference type="Pfam" id="PF03226">
    <property type="entry name" value="Yippee-Mis18"/>
    <property type="match status" value="1"/>
</dbReference>
<proteinExistence type="inferred from homology"/>
<feature type="domain" description="Yippee" evidence="4">
    <location>
        <begin position="20"/>
        <end position="117"/>
    </location>
</feature>
<dbReference type="InterPro" id="IPR004910">
    <property type="entry name" value="Yippee/Mis18/Cereblon"/>
</dbReference>
<dbReference type="STRING" id="218851.A0A2G5CLI4"/>
<keyword evidence="2" id="KW-0479">Metal-binding</keyword>
<evidence type="ECO:0000256" key="3">
    <source>
        <dbReference type="ARBA" id="ARBA00022833"/>
    </source>
</evidence>
<evidence type="ECO:0000313" key="5">
    <source>
        <dbReference type="EMBL" id="PIA32182.1"/>
    </source>
</evidence>
<name>A0A2G5CLI4_AQUCA</name>
<dbReference type="PANTHER" id="PTHR13848">
    <property type="entry name" value="PROTEIN YIPPEE-LIKE CG15309-RELATED"/>
    <property type="match status" value="1"/>
</dbReference>
<feature type="domain" description="Yippee" evidence="4">
    <location>
        <begin position="109"/>
        <end position="197"/>
    </location>
</feature>
<organism evidence="5 6">
    <name type="scientific">Aquilegia coerulea</name>
    <name type="common">Rocky mountain columbine</name>
    <dbReference type="NCBI Taxonomy" id="218851"/>
    <lineage>
        <taxon>Eukaryota</taxon>
        <taxon>Viridiplantae</taxon>
        <taxon>Streptophyta</taxon>
        <taxon>Embryophyta</taxon>
        <taxon>Tracheophyta</taxon>
        <taxon>Spermatophyta</taxon>
        <taxon>Magnoliopsida</taxon>
        <taxon>Ranunculales</taxon>
        <taxon>Ranunculaceae</taxon>
        <taxon>Thalictroideae</taxon>
        <taxon>Aquilegia</taxon>
    </lineage>
</organism>
<dbReference type="PROSITE" id="PS51792">
    <property type="entry name" value="YIPPEE"/>
    <property type="match status" value="2"/>
</dbReference>
<dbReference type="GO" id="GO:0046872">
    <property type="term" value="F:metal ion binding"/>
    <property type="evidence" value="ECO:0007669"/>
    <property type="project" value="UniProtKB-KW"/>
</dbReference>
<evidence type="ECO:0000259" key="4">
    <source>
        <dbReference type="PROSITE" id="PS51792"/>
    </source>
</evidence>
<accession>A0A2G5CLI4</accession>
<sequence>MGGGSVHSIVGMIELAKEGKTYCCKGCQTHLALSKDVKSKNFHTKSGSGYLFNNVVNIFVGMKEEQKLMTGKHTISDIFCNGCCTDLGWKYETAYEEAQKYKEGKFILEKSHLYDAQTFFLSTKAYEQQICMFNSVNVFVGKKEERIMISGMHTVADIFCIGCRLHLGWKYEAVDHESQKYKEGKSVLERIKILGPDGHNPSDTLAVQIDRLQVAEEEKS</sequence>